<feature type="non-terminal residue" evidence="1">
    <location>
        <position position="103"/>
    </location>
</feature>
<keyword evidence="2" id="KW-1185">Reference proteome</keyword>
<accession>A0AAN5CAF8</accession>
<name>A0AAN5CAF8_9BILA</name>
<feature type="non-terminal residue" evidence="1">
    <location>
        <position position="1"/>
    </location>
</feature>
<evidence type="ECO:0000313" key="1">
    <source>
        <dbReference type="EMBL" id="GMR35762.1"/>
    </source>
</evidence>
<protein>
    <submittedName>
        <fullName evidence="1">Uncharacterized protein</fullName>
    </submittedName>
</protein>
<reference evidence="2" key="1">
    <citation type="submission" date="2022-10" db="EMBL/GenBank/DDBJ databases">
        <title>Genome assembly of Pristionchus species.</title>
        <authorList>
            <person name="Yoshida K."/>
            <person name="Sommer R.J."/>
        </authorList>
    </citation>
    <scope>NUCLEOTIDE SEQUENCE [LARGE SCALE GENOMIC DNA]</scope>
    <source>
        <strain evidence="2">RS5460</strain>
    </source>
</reference>
<dbReference type="Proteomes" id="UP001328107">
    <property type="component" value="Unassembled WGS sequence"/>
</dbReference>
<evidence type="ECO:0000313" key="2">
    <source>
        <dbReference type="Proteomes" id="UP001328107"/>
    </source>
</evidence>
<comment type="caution">
    <text evidence="1">The sequence shown here is derived from an EMBL/GenBank/DDBJ whole genome shotgun (WGS) entry which is preliminary data.</text>
</comment>
<sequence length="103" mass="11777">NIPSDCWIINFASTGIPFNTLMDCVPLFHFSCHCLLFSRYDRCPVHTLRNLNFLLVRQDSLHYAIDDVLRIEIGQDGKFALHSSEHSSVNDIGTYESCLNKIC</sequence>
<organism evidence="1 2">
    <name type="scientific">Pristionchus mayeri</name>
    <dbReference type="NCBI Taxonomy" id="1317129"/>
    <lineage>
        <taxon>Eukaryota</taxon>
        <taxon>Metazoa</taxon>
        <taxon>Ecdysozoa</taxon>
        <taxon>Nematoda</taxon>
        <taxon>Chromadorea</taxon>
        <taxon>Rhabditida</taxon>
        <taxon>Rhabditina</taxon>
        <taxon>Diplogasteromorpha</taxon>
        <taxon>Diplogasteroidea</taxon>
        <taxon>Neodiplogasteridae</taxon>
        <taxon>Pristionchus</taxon>
    </lineage>
</organism>
<gene>
    <name evidence="1" type="ORF">PMAYCL1PPCAC_05957</name>
</gene>
<proteinExistence type="predicted"/>
<dbReference type="AlphaFoldDB" id="A0AAN5CAF8"/>
<dbReference type="EMBL" id="BTRK01000002">
    <property type="protein sequence ID" value="GMR35762.1"/>
    <property type="molecule type" value="Genomic_DNA"/>
</dbReference>